<dbReference type="GO" id="GO:0030010">
    <property type="term" value="P:establishment of cell polarity"/>
    <property type="evidence" value="ECO:0007669"/>
    <property type="project" value="TreeGrafter"/>
</dbReference>
<organism evidence="3 4">
    <name type="scientific">Amniculicola lignicola CBS 123094</name>
    <dbReference type="NCBI Taxonomy" id="1392246"/>
    <lineage>
        <taxon>Eukaryota</taxon>
        <taxon>Fungi</taxon>
        <taxon>Dikarya</taxon>
        <taxon>Ascomycota</taxon>
        <taxon>Pezizomycotina</taxon>
        <taxon>Dothideomycetes</taxon>
        <taxon>Pleosporomycetidae</taxon>
        <taxon>Pleosporales</taxon>
        <taxon>Amniculicolaceae</taxon>
        <taxon>Amniculicola</taxon>
    </lineage>
</organism>
<dbReference type="GO" id="GO:0030427">
    <property type="term" value="C:site of polarized growth"/>
    <property type="evidence" value="ECO:0007669"/>
    <property type="project" value="TreeGrafter"/>
</dbReference>
<dbReference type="GO" id="GO:0006972">
    <property type="term" value="P:hyperosmotic response"/>
    <property type="evidence" value="ECO:0007669"/>
    <property type="project" value="TreeGrafter"/>
</dbReference>
<feature type="region of interest" description="Disordered" evidence="1">
    <location>
        <begin position="57"/>
        <end position="177"/>
    </location>
</feature>
<feature type="compositionally biased region" description="Polar residues" evidence="1">
    <location>
        <begin position="137"/>
        <end position="146"/>
    </location>
</feature>
<keyword evidence="2" id="KW-1133">Transmembrane helix</keyword>
<dbReference type="GO" id="GO:0007232">
    <property type="term" value="P:osmosensory signaling pathway via Sho1 osmosensor"/>
    <property type="evidence" value="ECO:0007669"/>
    <property type="project" value="InterPro"/>
</dbReference>
<dbReference type="GO" id="GO:0005576">
    <property type="term" value="C:extracellular region"/>
    <property type="evidence" value="ECO:0007669"/>
    <property type="project" value="TreeGrafter"/>
</dbReference>
<feature type="compositionally biased region" description="Low complexity" evidence="1">
    <location>
        <begin position="104"/>
        <end position="120"/>
    </location>
</feature>
<keyword evidence="4" id="KW-1185">Reference proteome</keyword>
<dbReference type="PANTHER" id="PTHR35778">
    <property type="entry name" value="SIGNALING MUCIN HKR1-RELATED"/>
    <property type="match status" value="1"/>
</dbReference>
<dbReference type="GO" id="GO:0031505">
    <property type="term" value="P:fungal-type cell wall organization"/>
    <property type="evidence" value="ECO:0007669"/>
    <property type="project" value="TreeGrafter"/>
</dbReference>
<reference evidence="3" key="1">
    <citation type="journal article" date="2020" name="Stud. Mycol.">
        <title>101 Dothideomycetes genomes: a test case for predicting lifestyles and emergence of pathogens.</title>
        <authorList>
            <person name="Haridas S."/>
            <person name="Albert R."/>
            <person name="Binder M."/>
            <person name="Bloem J."/>
            <person name="Labutti K."/>
            <person name="Salamov A."/>
            <person name="Andreopoulos B."/>
            <person name="Baker S."/>
            <person name="Barry K."/>
            <person name="Bills G."/>
            <person name="Bluhm B."/>
            <person name="Cannon C."/>
            <person name="Castanera R."/>
            <person name="Culley D."/>
            <person name="Daum C."/>
            <person name="Ezra D."/>
            <person name="Gonzalez J."/>
            <person name="Henrissat B."/>
            <person name="Kuo A."/>
            <person name="Liang C."/>
            <person name="Lipzen A."/>
            <person name="Lutzoni F."/>
            <person name="Magnuson J."/>
            <person name="Mondo S."/>
            <person name="Nolan M."/>
            <person name="Ohm R."/>
            <person name="Pangilinan J."/>
            <person name="Park H.-J."/>
            <person name="Ramirez L."/>
            <person name="Alfaro M."/>
            <person name="Sun H."/>
            <person name="Tritt A."/>
            <person name="Yoshinaga Y."/>
            <person name="Zwiers L.-H."/>
            <person name="Turgeon B."/>
            <person name="Goodwin S."/>
            <person name="Spatafora J."/>
            <person name="Crous P."/>
            <person name="Grigoriev I."/>
        </authorList>
    </citation>
    <scope>NUCLEOTIDE SEQUENCE</scope>
    <source>
        <strain evidence="3">CBS 123094</strain>
    </source>
</reference>
<feature type="region of interest" description="Disordered" evidence="1">
    <location>
        <begin position="374"/>
        <end position="447"/>
    </location>
</feature>
<feature type="transmembrane region" description="Helical" evidence="2">
    <location>
        <begin position="347"/>
        <end position="368"/>
    </location>
</feature>
<feature type="compositionally biased region" description="Gly residues" evidence="1">
    <location>
        <begin position="395"/>
        <end position="412"/>
    </location>
</feature>
<dbReference type="AlphaFoldDB" id="A0A6A5W2E5"/>
<dbReference type="PANTHER" id="PTHR35778:SF1">
    <property type="entry name" value="SIGNALING MUCIN HKR1-RELATED"/>
    <property type="match status" value="1"/>
</dbReference>
<feature type="compositionally biased region" description="Polar residues" evidence="1">
    <location>
        <begin position="153"/>
        <end position="162"/>
    </location>
</feature>
<dbReference type="GO" id="GO:0005886">
    <property type="term" value="C:plasma membrane"/>
    <property type="evidence" value="ECO:0007669"/>
    <property type="project" value="InterPro"/>
</dbReference>
<dbReference type="Proteomes" id="UP000799779">
    <property type="component" value="Unassembled WGS sequence"/>
</dbReference>
<feature type="compositionally biased region" description="Low complexity" evidence="1">
    <location>
        <begin position="163"/>
        <end position="176"/>
    </location>
</feature>
<evidence type="ECO:0000256" key="1">
    <source>
        <dbReference type="SAM" id="MobiDB-lite"/>
    </source>
</evidence>
<dbReference type="GO" id="GO:0001402">
    <property type="term" value="P:signal transduction involved in filamentous growth"/>
    <property type="evidence" value="ECO:0007669"/>
    <property type="project" value="TreeGrafter"/>
</dbReference>
<evidence type="ECO:0000256" key="2">
    <source>
        <dbReference type="SAM" id="Phobius"/>
    </source>
</evidence>
<dbReference type="InterPro" id="IPR039295">
    <property type="entry name" value="MSB2"/>
</dbReference>
<feature type="region of interest" description="Disordered" evidence="1">
    <location>
        <begin position="305"/>
        <end position="332"/>
    </location>
</feature>
<gene>
    <name evidence="3" type="ORF">P154DRAFT_445465</name>
</gene>
<proteinExistence type="predicted"/>
<dbReference type="GO" id="GO:0009986">
    <property type="term" value="C:cell surface"/>
    <property type="evidence" value="ECO:0007669"/>
    <property type="project" value="TreeGrafter"/>
</dbReference>
<protein>
    <submittedName>
        <fullName evidence="3">Uncharacterized protein</fullName>
    </submittedName>
</protein>
<name>A0A6A5W2E5_9PLEO</name>
<feature type="region of interest" description="Disordered" evidence="1">
    <location>
        <begin position="16"/>
        <end position="40"/>
    </location>
</feature>
<evidence type="ECO:0000313" key="4">
    <source>
        <dbReference type="Proteomes" id="UP000799779"/>
    </source>
</evidence>
<feature type="compositionally biased region" description="Polar residues" evidence="1">
    <location>
        <begin position="70"/>
        <end position="93"/>
    </location>
</feature>
<feature type="compositionally biased region" description="Polar residues" evidence="1">
    <location>
        <begin position="379"/>
        <end position="391"/>
    </location>
</feature>
<feature type="compositionally biased region" description="Polar residues" evidence="1">
    <location>
        <begin position="16"/>
        <end position="25"/>
    </location>
</feature>
<feature type="non-terminal residue" evidence="3">
    <location>
        <position position="1"/>
    </location>
</feature>
<dbReference type="GO" id="GO:0005034">
    <property type="term" value="F:osmosensor activity"/>
    <property type="evidence" value="ECO:0007669"/>
    <property type="project" value="InterPro"/>
</dbReference>
<accession>A0A6A5W2E5</accession>
<keyword evidence="2" id="KW-0472">Membrane</keyword>
<feature type="compositionally biased region" description="Low complexity" evidence="1">
    <location>
        <begin position="57"/>
        <end position="69"/>
    </location>
</feature>
<evidence type="ECO:0000313" key="3">
    <source>
        <dbReference type="EMBL" id="KAF1995397.1"/>
    </source>
</evidence>
<dbReference type="EMBL" id="ML977639">
    <property type="protein sequence ID" value="KAF1995397.1"/>
    <property type="molecule type" value="Genomic_DNA"/>
</dbReference>
<dbReference type="OrthoDB" id="3366093at2759"/>
<feature type="compositionally biased region" description="Low complexity" evidence="1">
    <location>
        <begin position="420"/>
        <end position="430"/>
    </location>
</feature>
<keyword evidence="2" id="KW-0812">Transmembrane</keyword>
<sequence length="447" mass="45715">SSLVSSAASVIESDLSTIVPTSTVPAPSLPNESDVSSLLSSIESDLSTPTVVPSSVSSSILSSGFTGSGTDVTGSTAVPTASGNSTGVESPSASDLPVSTAEVPLSSITPSPSSDTPTLIFTPPPQVTSKPKPVPSISATGTNSDTMLYPGTSIIQEPSTVQSPTGSPSGIPSGLPEMIAPPSGLPTPPDGYFLGQIGFKWQLNFPFVSRKDGGNQIFTYLPIAISDALNISLSDVYMNGLKPFDTTQYQGFVTTLALFWIPPDLANSLAAQLRNPPDPFWHNKNQTVNDLTSLINTAFPLAAGKLPGDGDKTQTQRPEALTTGGAQGGGAIGGDIGTSKKVNPTSVGVAAGAVVGALAYGAAMIFVARRYRNRRVSHQRSSSVPSTSRFTYGSMNGGGAAFMSGGRGGRSTPGGRDSRGSSSSNGRSIRTQQISAPVMAENSLGWN</sequence>